<name>A0A8K1ZXR3_9CYAN</name>
<gene>
    <name evidence="2" type="ORF">GS597_04640</name>
</gene>
<comment type="caution">
    <text evidence="2">The sequence shown here is derived from an EMBL/GenBank/DDBJ whole genome shotgun (WGS) entry which is preliminary data.</text>
</comment>
<dbReference type="Proteomes" id="UP000607397">
    <property type="component" value="Unassembled WGS sequence"/>
</dbReference>
<dbReference type="EMBL" id="WVIC01000006">
    <property type="protein sequence ID" value="NCJ05807.1"/>
    <property type="molecule type" value="Genomic_DNA"/>
</dbReference>
<organism evidence="2 3">
    <name type="scientific">Petrachloros mirabilis ULC683</name>
    <dbReference type="NCBI Taxonomy" id="2781853"/>
    <lineage>
        <taxon>Bacteria</taxon>
        <taxon>Bacillati</taxon>
        <taxon>Cyanobacteriota</taxon>
        <taxon>Cyanophyceae</taxon>
        <taxon>Synechococcales</taxon>
        <taxon>Petrachlorosaceae</taxon>
        <taxon>Petrachloros</taxon>
        <taxon>Petrachloros mirabilis</taxon>
    </lineage>
</organism>
<feature type="domain" description="DUF2126" evidence="1">
    <location>
        <begin position="10"/>
        <end position="162"/>
    </location>
</feature>
<dbReference type="RefSeq" id="WP_161824284.1">
    <property type="nucleotide sequence ID" value="NZ_WVIC01000006.1"/>
</dbReference>
<proteinExistence type="predicted"/>
<dbReference type="Pfam" id="PF09899">
    <property type="entry name" value="DUF2126"/>
    <property type="match status" value="2"/>
</dbReference>
<reference evidence="2" key="1">
    <citation type="submission" date="2019-12" db="EMBL/GenBank/DDBJ databases">
        <title>High-Quality draft genome sequences of three cyanobacteria isolated from the limestone walls of the Old Cathedral of Coimbra.</title>
        <authorList>
            <person name="Tiago I."/>
            <person name="Soares F."/>
            <person name="Portugal A."/>
        </authorList>
    </citation>
    <scope>NUCLEOTIDE SEQUENCE [LARGE SCALE GENOMIC DNA]</scope>
    <source>
        <strain evidence="2">C</strain>
    </source>
</reference>
<accession>A0A8K1ZXR3</accession>
<evidence type="ECO:0000313" key="2">
    <source>
        <dbReference type="EMBL" id="NCJ05807.1"/>
    </source>
</evidence>
<sequence length="769" mass="85002">MVLTADLHQAHPLHTKQWHSLLELGDQVEQQLQAQGVGLMMGGEPTFVSASDFDSPQWQIAALGEDKRQLADGLLHALQEHFAPQGGLRHYGQGKWYPGEALPRWALGCFWRVDGQPLWPHPHLLAPDGKDCGQTLADAEQLMVGILERLGLSVDYSLPAFEVGAEEATGYVLPLLPVVTSIGAEWQSCYWQTTGGRYGKVKLQLIEGTSPMGLRLPLDTVEDPETWVEEPEEFSLAAAAIAPATAARCADNTIQVAFGIEVRQGTLHVFLPPFTGARSFADLLGAIAATAEQCQQPVVIEGYTPPGNQGIQGFQITPDPGVIEVNIHPVATWADLVTQTQVLYIAAQKCGLTPEKYAKDGRRLSTGGGAHITIGGTTVENSPLLRRPDLLRSLITYWQNHPSLTYLFSGLFVGATSQAPRIDEARHESLYELEIAFQTLQPQAEILPELVDRLLRNLLIDVTGNTHRAALCIDKLFPVENPRGRLGLLEFRAFAMPTHAQLRLVQLLLIRACVAWFWQQPYTHPLIRWGTTLHDRFLLPHYIEQDLQAVLRDLASAGFAFDPNWFQPFFDLRFPCFGTLTVNPQVGVPVQFELRHAIEPWPVLGEEVTGSSTARAVDSSMERLQVKLSGAMGHSANTDQFAARYGLLCNGQRIPLKSTGTPGEYVGGVRFRARQLASVLHPAIDPHSPLWFELFDTWSGQCLGAACYHVTRPDGTDYQDLPSTAEMAAARIQERFRVEPPPDPHQRNLPPVISSPEYPLTLDLRRQAL</sequence>
<dbReference type="AlphaFoldDB" id="A0A8K1ZXR3"/>
<protein>
    <recommendedName>
        <fullName evidence="1">DUF2126 domain-containing protein</fullName>
    </recommendedName>
</protein>
<evidence type="ECO:0000313" key="3">
    <source>
        <dbReference type="Proteomes" id="UP000607397"/>
    </source>
</evidence>
<dbReference type="InterPro" id="IPR018667">
    <property type="entry name" value="DUF2126"/>
</dbReference>
<keyword evidence="3" id="KW-1185">Reference proteome</keyword>
<evidence type="ECO:0000259" key="1">
    <source>
        <dbReference type="Pfam" id="PF09899"/>
    </source>
</evidence>
<feature type="domain" description="DUF2126" evidence="1">
    <location>
        <begin position="245"/>
        <end position="765"/>
    </location>
</feature>